<dbReference type="Proteomes" id="UP001287356">
    <property type="component" value="Unassembled WGS sequence"/>
</dbReference>
<dbReference type="Pfam" id="PF23232">
    <property type="entry name" value="AAA_lid_13"/>
    <property type="match status" value="1"/>
</dbReference>
<feature type="compositionally biased region" description="Low complexity" evidence="1">
    <location>
        <begin position="141"/>
        <end position="155"/>
    </location>
</feature>
<reference evidence="3" key="2">
    <citation type="submission" date="2023-06" db="EMBL/GenBank/DDBJ databases">
        <authorList>
            <consortium name="Lawrence Berkeley National Laboratory"/>
            <person name="Haridas S."/>
            <person name="Hensen N."/>
            <person name="Bonometti L."/>
            <person name="Westerberg I."/>
            <person name="Brannstrom I.O."/>
            <person name="Guillou S."/>
            <person name="Cros-Aarteil S."/>
            <person name="Calhoun S."/>
            <person name="Kuo A."/>
            <person name="Mondo S."/>
            <person name="Pangilinan J."/>
            <person name="Riley R."/>
            <person name="Labutti K."/>
            <person name="Andreopoulos B."/>
            <person name="Lipzen A."/>
            <person name="Chen C."/>
            <person name="Yanf M."/>
            <person name="Daum C."/>
            <person name="Ng V."/>
            <person name="Clum A."/>
            <person name="Steindorff A."/>
            <person name="Ohm R."/>
            <person name="Martin F."/>
            <person name="Silar P."/>
            <person name="Natvig D."/>
            <person name="Lalanne C."/>
            <person name="Gautier V."/>
            <person name="Ament-Velasquez S.L."/>
            <person name="Kruys A."/>
            <person name="Hutchinson M.I."/>
            <person name="Powell A.J."/>
            <person name="Barry K."/>
            <person name="Miller A.N."/>
            <person name="Grigoriev I.V."/>
            <person name="Debuchy R."/>
            <person name="Gladieux P."/>
            <person name="Thoren M.H."/>
            <person name="Johannesson H."/>
        </authorList>
    </citation>
    <scope>NUCLEOTIDE SEQUENCE</scope>
    <source>
        <strain evidence="3">CBS 958.72</strain>
    </source>
</reference>
<keyword evidence="4" id="KW-1185">Reference proteome</keyword>
<feature type="compositionally biased region" description="Basic and acidic residues" evidence="1">
    <location>
        <begin position="108"/>
        <end position="121"/>
    </location>
</feature>
<feature type="region of interest" description="Disordered" evidence="1">
    <location>
        <begin position="56"/>
        <end position="155"/>
    </location>
</feature>
<evidence type="ECO:0000313" key="3">
    <source>
        <dbReference type="EMBL" id="KAK3368859.1"/>
    </source>
</evidence>
<accession>A0AAE0K2B7</accession>
<organism evidence="3 4">
    <name type="scientific">Lasiosphaeria ovina</name>
    <dbReference type="NCBI Taxonomy" id="92902"/>
    <lineage>
        <taxon>Eukaryota</taxon>
        <taxon>Fungi</taxon>
        <taxon>Dikarya</taxon>
        <taxon>Ascomycota</taxon>
        <taxon>Pezizomycotina</taxon>
        <taxon>Sordariomycetes</taxon>
        <taxon>Sordariomycetidae</taxon>
        <taxon>Sordariales</taxon>
        <taxon>Lasiosphaeriaceae</taxon>
        <taxon>Lasiosphaeria</taxon>
    </lineage>
</organism>
<protein>
    <recommendedName>
        <fullName evidence="2">AAA+ ATPase lid domain-containing protein</fullName>
    </recommendedName>
</protein>
<feature type="region of interest" description="Disordered" evidence="1">
    <location>
        <begin position="280"/>
        <end position="304"/>
    </location>
</feature>
<proteinExistence type="predicted"/>
<evidence type="ECO:0000313" key="4">
    <source>
        <dbReference type="Proteomes" id="UP001287356"/>
    </source>
</evidence>
<evidence type="ECO:0000256" key="1">
    <source>
        <dbReference type="SAM" id="MobiDB-lite"/>
    </source>
</evidence>
<gene>
    <name evidence="3" type="ORF">B0T24DRAFT_341607</name>
</gene>
<dbReference type="AlphaFoldDB" id="A0AAE0K2B7"/>
<sequence length="304" mass="33293">MGQRWNGREIRNAFQSALALAEFGLEPGATTTLTPDHFKPIYQASSAFQKYRTDTRNLRPGNADLTAAPDKAAGQRLEDPDARHERIPGGTDRYFNPSPDTGEDTDPDDRYPRLPPWERRPLAQTSTHPAHPGASSASRHQQFPSGFQQQQWPSAGMMYGGPMPFPPMMSYLNGVFGMQPFPQPQAMTQPGPSGMYPNTLNSLPWAPPQPTRVEPAQAAQSLRPGYGPQLVPDPAQLSKFASEPFDWFGERIKSLASQFGTPGRPVPGYLPGYSPAYFHAEGGSEVGRERKRKRRGAGDGGSSS</sequence>
<dbReference type="InterPro" id="IPR056599">
    <property type="entry name" value="AAA_lid_fung"/>
</dbReference>
<name>A0AAE0K2B7_9PEZI</name>
<comment type="caution">
    <text evidence="3">The sequence shown here is derived from an EMBL/GenBank/DDBJ whole genome shotgun (WGS) entry which is preliminary data.</text>
</comment>
<dbReference type="EMBL" id="JAULSN010000006">
    <property type="protein sequence ID" value="KAK3368859.1"/>
    <property type="molecule type" value="Genomic_DNA"/>
</dbReference>
<feature type="compositionally biased region" description="Basic and acidic residues" evidence="1">
    <location>
        <begin position="76"/>
        <end position="87"/>
    </location>
</feature>
<reference evidence="3" key="1">
    <citation type="journal article" date="2023" name="Mol. Phylogenet. Evol.">
        <title>Genome-scale phylogeny and comparative genomics of the fungal order Sordariales.</title>
        <authorList>
            <person name="Hensen N."/>
            <person name="Bonometti L."/>
            <person name="Westerberg I."/>
            <person name="Brannstrom I.O."/>
            <person name="Guillou S."/>
            <person name="Cros-Aarteil S."/>
            <person name="Calhoun S."/>
            <person name="Haridas S."/>
            <person name="Kuo A."/>
            <person name="Mondo S."/>
            <person name="Pangilinan J."/>
            <person name="Riley R."/>
            <person name="LaButti K."/>
            <person name="Andreopoulos B."/>
            <person name="Lipzen A."/>
            <person name="Chen C."/>
            <person name="Yan M."/>
            <person name="Daum C."/>
            <person name="Ng V."/>
            <person name="Clum A."/>
            <person name="Steindorff A."/>
            <person name="Ohm R.A."/>
            <person name="Martin F."/>
            <person name="Silar P."/>
            <person name="Natvig D.O."/>
            <person name="Lalanne C."/>
            <person name="Gautier V."/>
            <person name="Ament-Velasquez S.L."/>
            <person name="Kruys A."/>
            <person name="Hutchinson M.I."/>
            <person name="Powell A.J."/>
            <person name="Barry K."/>
            <person name="Miller A.N."/>
            <person name="Grigoriev I.V."/>
            <person name="Debuchy R."/>
            <person name="Gladieux P."/>
            <person name="Hiltunen Thoren M."/>
            <person name="Johannesson H."/>
        </authorList>
    </citation>
    <scope>NUCLEOTIDE SEQUENCE</scope>
    <source>
        <strain evidence="3">CBS 958.72</strain>
    </source>
</reference>
<feature type="domain" description="AAA+ ATPase lid" evidence="2">
    <location>
        <begin position="4"/>
        <end position="57"/>
    </location>
</feature>
<evidence type="ECO:0000259" key="2">
    <source>
        <dbReference type="Pfam" id="PF23232"/>
    </source>
</evidence>